<dbReference type="AlphaFoldDB" id="A0AAN9PC60"/>
<reference evidence="1 2" key="1">
    <citation type="submission" date="2024-01" db="EMBL/GenBank/DDBJ databases">
        <title>The genomes of 5 underutilized Papilionoideae crops provide insights into root nodulation and disease resistanc.</title>
        <authorList>
            <person name="Yuan L."/>
        </authorList>
    </citation>
    <scope>NUCLEOTIDE SEQUENCE [LARGE SCALE GENOMIC DNA]</scope>
    <source>
        <strain evidence="1">ZHUSHIDOU_FW_LH</strain>
        <tissue evidence="1">Leaf</tissue>
    </source>
</reference>
<protein>
    <submittedName>
        <fullName evidence="1">Uncharacterized protein</fullName>
    </submittedName>
</protein>
<name>A0AAN9PC60_CROPI</name>
<dbReference type="PANTHER" id="PTHR47076">
    <property type="entry name" value="NHL DOMAIN PROTEIN"/>
    <property type="match status" value="1"/>
</dbReference>
<comment type="caution">
    <text evidence="1">The sequence shown here is derived from an EMBL/GenBank/DDBJ whole genome shotgun (WGS) entry which is preliminary data.</text>
</comment>
<gene>
    <name evidence="1" type="ORF">RIF29_07596</name>
</gene>
<evidence type="ECO:0000313" key="1">
    <source>
        <dbReference type="EMBL" id="KAK7291994.1"/>
    </source>
</evidence>
<sequence>MAAYEGRPLVMEMEQEELDFDGLEESTSSSGCGCGFFRVFSLKWWQGHDEDEGKRLLEQRDEGWVMNKLKKVKETSEVIAGPKWKTLIRKISSGYGKKKQKKRFQYDEQSYALNFNSGAQSEDEDYIRPTFSSRFSAPLPAGATSARQNEL</sequence>
<accession>A0AAN9PC60</accession>
<proteinExistence type="predicted"/>
<dbReference type="EMBL" id="JAYWIO010000001">
    <property type="protein sequence ID" value="KAK7291994.1"/>
    <property type="molecule type" value="Genomic_DNA"/>
</dbReference>
<dbReference type="Proteomes" id="UP001372338">
    <property type="component" value="Unassembled WGS sequence"/>
</dbReference>
<evidence type="ECO:0000313" key="2">
    <source>
        <dbReference type="Proteomes" id="UP001372338"/>
    </source>
</evidence>
<organism evidence="1 2">
    <name type="scientific">Crotalaria pallida</name>
    <name type="common">Smooth rattlebox</name>
    <name type="synonym">Crotalaria striata</name>
    <dbReference type="NCBI Taxonomy" id="3830"/>
    <lineage>
        <taxon>Eukaryota</taxon>
        <taxon>Viridiplantae</taxon>
        <taxon>Streptophyta</taxon>
        <taxon>Embryophyta</taxon>
        <taxon>Tracheophyta</taxon>
        <taxon>Spermatophyta</taxon>
        <taxon>Magnoliopsida</taxon>
        <taxon>eudicotyledons</taxon>
        <taxon>Gunneridae</taxon>
        <taxon>Pentapetalae</taxon>
        <taxon>rosids</taxon>
        <taxon>fabids</taxon>
        <taxon>Fabales</taxon>
        <taxon>Fabaceae</taxon>
        <taxon>Papilionoideae</taxon>
        <taxon>50 kb inversion clade</taxon>
        <taxon>genistoids sensu lato</taxon>
        <taxon>core genistoids</taxon>
        <taxon>Crotalarieae</taxon>
        <taxon>Crotalaria</taxon>
    </lineage>
</organism>
<dbReference type="PANTHER" id="PTHR47076:SF1">
    <property type="entry name" value="NHL DOMAIN PROTEIN"/>
    <property type="match status" value="1"/>
</dbReference>
<keyword evidence="2" id="KW-1185">Reference proteome</keyword>